<evidence type="ECO:0000313" key="3">
    <source>
        <dbReference type="Proteomes" id="UP000540412"/>
    </source>
</evidence>
<feature type="compositionally biased region" description="Basic and acidic residues" evidence="1">
    <location>
        <begin position="17"/>
        <end position="36"/>
    </location>
</feature>
<evidence type="ECO:0000256" key="1">
    <source>
        <dbReference type="SAM" id="MobiDB-lite"/>
    </source>
</evidence>
<organism evidence="2 3">
    <name type="scientific">Nocardia transvalensis</name>
    <dbReference type="NCBI Taxonomy" id="37333"/>
    <lineage>
        <taxon>Bacteria</taxon>
        <taxon>Bacillati</taxon>
        <taxon>Actinomycetota</taxon>
        <taxon>Actinomycetes</taxon>
        <taxon>Mycobacteriales</taxon>
        <taxon>Nocardiaceae</taxon>
        <taxon>Nocardia</taxon>
    </lineage>
</organism>
<keyword evidence="3" id="KW-1185">Reference proteome</keyword>
<dbReference type="EMBL" id="JACHIT010000001">
    <property type="protein sequence ID" value="MBB5911134.1"/>
    <property type="molecule type" value="Genomic_DNA"/>
</dbReference>
<feature type="region of interest" description="Disordered" evidence="1">
    <location>
        <begin position="1"/>
        <end position="36"/>
    </location>
</feature>
<feature type="non-terminal residue" evidence="2">
    <location>
        <position position="36"/>
    </location>
</feature>
<sequence>MPIPSSDDAAERAGVVDSDRAAEPDERDPEREAQTL</sequence>
<comment type="caution">
    <text evidence="2">The sequence shown here is derived from an EMBL/GenBank/DDBJ whole genome shotgun (WGS) entry which is preliminary data.</text>
</comment>
<dbReference type="AlphaFoldDB" id="A0A7W9UFE9"/>
<gene>
    <name evidence="2" type="ORF">BJY24_000001</name>
</gene>
<protein>
    <submittedName>
        <fullName evidence="2">Uncharacterized protein</fullName>
    </submittedName>
</protein>
<reference evidence="2 3" key="1">
    <citation type="submission" date="2020-08" db="EMBL/GenBank/DDBJ databases">
        <title>Sequencing the genomes of 1000 actinobacteria strains.</title>
        <authorList>
            <person name="Klenk H.-P."/>
        </authorList>
    </citation>
    <scope>NUCLEOTIDE SEQUENCE [LARGE SCALE GENOMIC DNA]</scope>
    <source>
        <strain evidence="2 3">DSM 43582</strain>
    </source>
</reference>
<dbReference type="Proteomes" id="UP000540412">
    <property type="component" value="Unassembled WGS sequence"/>
</dbReference>
<proteinExistence type="predicted"/>
<accession>A0A7W9UFE9</accession>
<evidence type="ECO:0000313" key="2">
    <source>
        <dbReference type="EMBL" id="MBB5911134.1"/>
    </source>
</evidence>
<name>A0A7W9UFE9_9NOCA</name>